<accession>A0A518CLZ0</accession>
<keyword evidence="4" id="KW-1185">Reference proteome</keyword>
<organism evidence="3 4">
    <name type="scientific">Polystyrenella longa</name>
    <dbReference type="NCBI Taxonomy" id="2528007"/>
    <lineage>
        <taxon>Bacteria</taxon>
        <taxon>Pseudomonadati</taxon>
        <taxon>Planctomycetota</taxon>
        <taxon>Planctomycetia</taxon>
        <taxon>Planctomycetales</taxon>
        <taxon>Planctomycetaceae</taxon>
        <taxon>Polystyrenella</taxon>
    </lineage>
</organism>
<name>A0A518CLZ0_9PLAN</name>
<proteinExistence type="predicted"/>
<evidence type="ECO:0000313" key="4">
    <source>
        <dbReference type="Proteomes" id="UP000317178"/>
    </source>
</evidence>
<feature type="chain" id="PRO_5022161378" description="3-keto-alpha-glucoside-1,2-lyase/3-keto-2-hydroxy-glucal hydratase domain-containing protein" evidence="1">
    <location>
        <begin position="32"/>
        <end position="247"/>
    </location>
</feature>
<sequence precursor="true">MSADLSRFRCLTFFSFAVTALLLSFSGTLFAEDKETATETQAETDSKNEDQEWKLLFDGKSLKDWKTTKFGGEGDVTVEEGNMVIGFGVDLSGVNYTGKTPTQNYEVELEAKRIDGNDFFCGLTFPVEKSSCSLIVGGWGGGLCGLSSLNGNDAAENETATWQSFEDDKWYKIRLRVEPEQIQAWIDDERIVNANIKGRTLTVRGEVLLSRPFGIATWQTSAALRNIRIRELKKSIEAKAESTEVKE</sequence>
<reference evidence="3 4" key="1">
    <citation type="submission" date="2019-02" db="EMBL/GenBank/DDBJ databases">
        <title>Deep-cultivation of Planctomycetes and their phenomic and genomic characterization uncovers novel biology.</title>
        <authorList>
            <person name="Wiegand S."/>
            <person name="Jogler M."/>
            <person name="Boedeker C."/>
            <person name="Pinto D."/>
            <person name="Vollmers J."/>
            <person name="Rivas-Marin E."/>
            <person name="Kohn T."/>
            <person name="Peeters S.H."/>
            <person name="Heuer A."/>
            <person name="Rast P."/>
            <person name="Oberbeckmann S."/>
            <person name="Bunk B."/>
            <person name="Jeske O."/>
            <person name="Meyerdierks A."/>
            <person name="Storesund J.E."/>
            <person name="Kallscheuer N."/>
            <person name="Luecker S."/>
            <person name="Lage O.M."/>
            <person name="Pohl T."/>
            <person name="Merkel B.J."/>
            <person name="Hornburger P."/>
            <person name="Mueller R.-W."/>
            <person name="Bruemmer F."/>
            <person name="Labrenz M."/>
            <person name="Spormann A.M."/>
            <person name="Op den Camp H."/>
            <person name="Overmann J."/>
            <person name="Amann R."/>
            <person name="Jetten M.S.M."/>
            <person name="Mascher T."/>
            <person name="Medema M.H."/>
            <person name="Devos D.P."/>
            <person name="Kaster A.-K."/>
            <person name="Ovreas L."/>
            <person name="Rohde M."/>
            <person name="Galperin M.Y."/>
            <person name="Jogler C."/>
        </authorList>
    </citation>
    <scope>NUCLEOTIDE SEQUENCE [LARGE SCALE GENOMIC DNA]</scope>
    <source>
        <strain evidence="3 4">Pla110</strain>
    </source>
</reference>
<dbReference type="AlphaFoldDB" id="A0A518CLZ0"/>
<dbReference type="GO" id="GO:0016787">
    <property type="term" value="F:hydrolase activity"/>
    <property type="evidence" value="ECO:0007669"/>
    <property type="project" value="InterPro"/>
</dbReference>
<gene>
    <name evidence="3" type="ORF">Pla110_19700</name>
</gene>
<protein>
    <recommendedName>
        <fullName evidence="2">3-keto-alpha-glucoside-1,2-lyase/3-keto-2-hydroxy-glucal hydratase domain-containing protein</fullName>
    </recommendedName>
</protein>
<dbReference type="EMBL" id="CP036281">
    <property type="protein sequence ID" value="QDU80246.1"/>
    <property type="molecule type" value="Genomic_DNA"/>
</dbReference>
<dbReference type="InterPro" id="IPR010496">
    <property type="entry name" value="AL/BT2_dom"/>
</dbReference>
<dbReference type="Proteomes" id="UP000317178">
    <property type="component" value="Chromosome"/>
</dbReference>
<dbReference type="Gene3D" id="2.60.120.560">
    <property type="entry name" value="Exo-inulinase, domain 1"/>
    <property type="match status" value="1"/>
</dbReference>
<evidence type="ECO:0000313" key="3">
    <source>
        <dbReference type="EMBL" id="QDU80246.1"/>
    </source>
</evidence>
<dbReference type="Pfam" id="PF06439">
    <property type="entry name" value="3keto-disac_hyd"/>
    <property type="match status" value="1"/>
</dbReference>
<dbReference type="KEGG" id="plon:Pla110_19700"/>
<dbReference type="RefSeq" id="WP_144995482.1">
    <property type="nucleotide sequence ID" value="NZ_CP036281.1"/>
</dbReference>
<feature type="signal peptide" evidence="1">
    <location>
        <begin position="1"/>
        <end position="31"/>
    </location>
</feature>
<evidence type="ECO:0000259" key="2">
    <source>
        <dbReference type="Pfam" id="PF06439"/>
    </source>
</evidence>
<feature type="domain" description="3-keto-alpha-glucoside-1,2-lyase/3-keto-2-hydroxy-glucal hydratase" evidence="2">
    <location>
        <begin position="52"/>
        <end position="230"/>
    </location>
</feature>
<dbReference type="OrthoDB" id="282033at2"/>
<evidence type="ECO:0000256" key="1">
    <source>
        <dbReference type="SAM" id="SignalP"/>
    </source>
</evidence>
<keyword evidence="1" id="KW-0732">Signal</keyword>